<dbReference type="OrthoDB" id="2653890at2"/>
<sequence>MPISSNGSAPGLRRPKVSADLLDKIEHLRAELMHAADETNFNSEAVVELSQRLDHYIVLAQTQMLGKLSDSGLSQE</sequence>
<evidence type="ECO:0000313" key="1">
    <source>
        <dbReference type="EMBL" id="TYA11653.1"/>
    </source>
</evidence>
<dbReference type="GO" id="GO:0043937">
    <property type="term" value="P:regulation of sporulation"/>
    <property type="evidence" value="ECO:0007669"/>
    <property type="project" value="InterPro"/>
</dbReference>
<evidence type="ECO:0000313" key="2">
    <source>
        <dbReference type="Proteomes" id="UP000325218"/>
    </source>
</evidence>
<dbReference type="InterPro" id="IPR037208">
    <property type="entry name" value="Spo0E-like_sf"/>
</dbReference>
<gene>
    <name evidence="1" type="ORF">FRY98_21275</name>
</gene>
<dbReference type="Pfam" id="PF09388">
    <property type="entry name" value="SpoOE-like"/>
    <property type="match status" value="1"/>
</dbReference>
<dbReference type="AlphaFoldDB" id="A0A5D0CNR8"/>
<dbReference type="Proteomes" id="UP000325218">
    <property type="component" value="Unassembled WGS sequence"/>
</dbReference>
<protein>
    <submittedName>
        <fullName evidence="1">Aspartyl-phosphate phosphatase Spo0E family protein</fullName>
    </submittedName>
</protein>
<dbReference type="EMBL" id="VSDO01000004">
    <property type="protein sequence ID" value="TYA11653.1"/>
    <property type="molecule type" value="Genomic_DNA"/>
</dbReference>
<comment type="caution">
    <text evidence="1">The sequence shown here is derived from an EMBL/GenBank/DDBJ whole genome shotgun (WGS) entry which is preliminary data.</text>
</comment>
<dbReference type="GO" id="GO:0046983">
    <property type="term" value="F:protein dimerization activity"/>
    <property type="evidence" value="ECO:0007669"/>
    <property type="project" value="InterPro"/>
</dbReference>
<organism evidence="1 2">
    <name type="scientific">Paenibacillus faecis</name>
    <dbReference type="NCBI Taxonomy" id="862114"/>
    <lineage>
        <taxon>Bacteria</taxon>
        <taxon>Bacillati</taxon>
        <taxon>Bacillota</taxon>
        <taxon>Bacilli</taxon>
        <taxon>Bacillales</taxon>
        <taxon>Paenibacillaceae</taxon>
        <taxon>Paenibacillus</taxon>
    </lineage>
</organism>
<dbReference type="InterPro" id="IPR036638">
    <property type="entry name" value="HLH_DNA-bd_sf"/>
</dbReference>
<keyword evidence="2" id="KW-1185">Reference proteome</keyword>
<name>A0A5D0CNR8_9BACL</name>
<accession>A0A5D0CNR8</accession>
<dbReference type="SUPFAM" id="SSF140500">
    <property type="entry name" value="BAS1536-like"/>
    <property type="match status" value="1"/>
</dbReference>
<dbReference type="InterPro" id="IPR018540">
    <property type="entry name" value="Spo0E-like"/>
</dbReference>
<dbReference type="Gene3D" id="4.10.280.10">
    <property type="entry name" value="Helix-loop-helix DNA-binding domain"/>
    <property type="match status" value="1"/>
</dbReference>
<dbReference type="RefSeq" id="WP_148455707.1">
    <property type="nucleotide sequence ID" value="NZ_VSDO01000004.1"/>
</dbReference>
<proteinExistence type="predicted"/>
<reference evidence="1 2" key="1">
    <citation type="submission" date="2019-08" db="EMBL/GenBank/DDBJ databases">
        <title>Genome sequencing of Paenibacillus faecis DSM 23593(T).</title>
        <authorList>
            <person name="Kook J.-K."/>
            <person name="Park S.-N."/>
            <person name="Lim Y.K."/>
        </authorList>
    </citation>
    <scope>NUCLEOTIDE SEQUENCE [LARGE SCALE GENOMIC DNA]</scope>
    <source>
        <strain evidence="1 2">DSM 23593</strain>
    </source>
</reference>